<evidence type="ECO:0000313" key="2">
    <source>
        <dbReference type="Proteomes" id="UP000023152"/>
    </source>
</evidence>
<name>X6MHF9_RETFI</name>
<sequence>MQLYQQTANIMQQDCLKMTDLLLTGSKQGIVVNFKSKPETCLCTICSVPLSRNPLRADNTSWNDHGEMTWEDDVVTNRNGSQQKDNINSKLRLYNNALSGFQNSVKSFFKMREDRKLLEEQRTGNNNSLNNATAANPIIGGLYSFSLESDDNNTANNNLANNQSAFSMMAQWAAKSRELPNIEVFLCGHYYHQICYLNHSTNINKGECIRCCPSLMKKRK</sequence>
<dbReference type="EMBL" id="ASPP01021361">
    <property type="protein sequence ID" value="ETO12495.1"/>
    <property type="molecule type" value="Genomic_DNA"/>
</dbReference>
<evidence type="ECO:0000313" key="1">
    <source>
        <dbReference type="EMBL" id="ETO12495.1"/>
    </source>
</evidence>
<gene>
    <name evidence="1" type="ORF">RFI_24879</name>
</gene>
<organism evidence="1 2">
    <name type="scientific">Reticulomyxa filosa</name>
    <dbReference type="NCBI Taxonomy" id="46433"/>
    <lineage>
        <taxon>Eukaryota</taxon>
        <taxon>Sar</taxon>
        <taxon>Rhizaria</taxon>
        <taxon>Retaria</taxon>
        <taxon>Foraminifera</taxon>
        <taxon>Monothalamids</taxon>
        <taxon>Reticulomyxidae</taxon>
        <taxon>Reticulomyxa</taxon>
    </lineage>
</organism>
<comment type="caution">
    <text evidence="1">The sequence shown here is derived from an EMBL/GenBank/DDBJ whole genome shotgun (WGS) entry which is preliminary data.</text>
</comment>
<protein>
    <submittedName>
        <fullName evidence="1">Uncharacterized protein</fullName>
    </submittedName>
</protein>
<reference evidence="1 2" key="1">
    <citation type="journal article" date="2013" name="Curr. Biol.">
        <title>The Genome of the Foraminiferan Reticulomyxa filosa.</title>
        <authorList>
            <person name="Glockner G."/>
            <person name="Hulsmann N."/>
            <person name="Schleicher M."/>
            <person name="Noegel A.A."/>
            <person name="Eichinger L."/>
            <person name="Gallinger C."/>
            <person name="Pawlowski J."/>
            <person name="Sierra R."/>
            <person name="Euteneuer U."/>
            <person name="Pillet L."/>
            <person name="Moustafa A."/>
            <person name="Platzer M."/>
            <person name="Groth M."/>
            <person name="Szafranski K."/>
            <person name="Schliwa M."/>
        </authorList>
    </citation>
    <scope>NUCLEOTIDE SEQUENCE [LARGE SCALE GENOMIC DNA]</scope>
</reference>
<keyword evidence="2" id="KW-1185">Reference proteome</keyword>
<dbReference type="Proteomes" id="UP000023152">
    <property type="component" value="Unassembled WGS sequence"/>
</dbReference>
<proteinExistence type="predicted"/>
<accession>X6MHF9</accession>
<dbReference type="AlphaFoldDB" id="X6MHF9"/>